<dbReference type="AlphaFoldDB" id="A0A9D2IVF0"/>
<evidence type="ECO:0000256" key="1">
    <source>
        <dbReference type="ARBA" id="ARBA00022679"/>
    </source>
</evidence>
<dbReference type="InterPro" id="IPR000182">
    <property type="entry name" value="GNAT_dom"/>
</dbReference>
<organism evidence="4 5">
    <name type="scientific">Candidatus Gallimonas intestinigallinarum</name>
    <dbReference type="NCBI Taxonomy" id="2838604"/>
    <lineage>
        <taxon>Bacteria</taxon>
        <taxon>Bacillati</taxon>
        <taxon>Bacillota</taxon>
        <taxon>Clostridia</taxon>
        <taxon>Candidatus Gallimonas</taxon>
    </lineage>
</organism>
<comment type="caution">
    <text evidence="4">The sequence shown here is derived from an EMBL/GenBank/DDBJ whole genome shotgun (WGS) entry which is preliminary data.</text>
</comment>
<dbReference type="Pfam" id="PF00583">
    <property type="entry name" value="Acetyltransf_1"/>
    <property type="match status" value="1"/>
</dbReference>
<evidence type="ECO:0000313" key="5">
    <source>
        <dbReference type="Proteomes" id="UP000824044"/>
    </source>
</evidence>
<proteinExistence type="predicted"/>
<dbReference type="Gene3D" id="3.40.630.30">
    <property type="match status" value="1"/>
</dbReference>
<dbReference type="PANTHER" id="PTHR43877">
    <property type="entry name" value="AMINOALKYLPHOSPHONATE N-ACETYLTRANSFERASE-RELATED-RELATED"/>
    <property type="match status" value="1"/>
</dbReference>
<sequence length="148" mass="16564">MIIRRANEGDISTIHKILRQVNDVHAALRPDLFHAGGTKYNGEELRAILAEEARPVFVAETEGQVVGYAFCVEKREHTPTLYLDDLCVDAAWRRHGIASAIFDCVTAYAKQNGFYSVTLNVWAGNESAQAFYLSRGMTVQKTTMEKIL</sequence>
<dbReference type="SUPFAM" id="SSF55729">
    <property type="entry name" value="Acyl-CoA N-acyltransferases (Nat)"/>
    <property type="match status" value="1"/>
</dbReference>
<reference evidence="4" key="2">
    <citation type="submission" date="2021-04" db="EMBL/GenBank/DDBJ databases">
        <authorList>
            <person name="Gilroy R."/>
        </authorList>
    </citation>
    <scope>NUCLEOTIDE SEQUENCE</scope>
    <source>
        <strain evidence="4">CHK33-5263</strain>
    </source>
</reference>
<dbReference type="Proteomes" id="UP000824044">
    <property type="component" value="Unassembled WGS sequence"/>
</dbReference>
<dbReference type="PROSITE" id="PS51186">
    <property type="entry name" value="GNAT"/>
    <property type="match status" value="1"/>
</dbReference>
<evidence type="ECO:0000259" key="3">
    <source>
        <dbReference type="PROSITE" id="PS51186"/>
    </source>
</evidence>
<dbReference type="CDD" id="cd04301">
    <property type="entry name" value="NAT_SF"/>
    <property type="match status" value="1"/>
</dbReference>
<evidence type="ECO:0000256" key="2">
    <source>
        <dbReference type="ARBA" id="ARBA00023315"/>
    </source>
</evidence>
<accession>A0A9D2IVF0</accession>
<feature type="domain" description="N-acetyltransferase" evidence="3">
    <location>
        <begin position="1"/>
        <end position="148"/>
    </location>
</feature>
<gene>
    <name evidence="4" type="ORF">H9812_05540</name>
</gene>
<protein>
    <submittedName>
        <fullName evidence="4">GNAT family N-acetyltransferase</fullName>
    </submittedName>
</protein>
<evidence type="ECO:0000313" key="4">
    <source>
        <dbReference type="EMBL" id="HIZ24913.1"/>
    </source>
</evidence>
<dbReference type="InterPro" id="IPR050832">
    <property type="entry name" value="Bact_Acetyltransf"/>
</dbReference>
<dbReference type="InterPro" id="IPR016181">
    <property type="entry name" value="Acyl_CoA_acyltransferase"/>
</dbReference>
<keyword evidence="2" id="KW-0012">Acyltransferase</keyword>
<keyword evidence="1" id="KW-0808">Transferase</keyword>
<reference evidence="4" key="1">
    <citation type="journal article" date="2021" name="PeerJ">
        <title>Extensive microbial diversity within the chicken gut microbiome revealed by metagenomics and culture.</title>
        <authorList>
            <person name="Gilroy R."/>
            <person name="Ravi A."/>
            <person name="Getino M."/>
            <person name="Pursley I."/>
            <person name="Horton D.L."/>
            <person name="Alikhan N.F."/>
            <person name="Baker D."/>
            <person name="Gharbi K."/>
            <person name="Hall N."/>
            <person name="Watson M."/>
            <person name="Adriaenssens E.M."/>
            <person name="Foster-Nyarko E."/>
            <person name="Jarju S."/>
            <person name="Secka A."/>
            <person name="Antonio M."/>
            <person name="Oren A."/>
            <person name="Chaudhuri R.R."/>
            <person name="La Ragione R."/>
            <person name="Hildebrand F."/>
            <person name="Pallen M.J."/>
        </authorList>
    </citation>
    <scope>NUCLEOTIDE SEQUENCE</scope>
    <source>
        <strain evidence="4">CHK33-5263</strain>
    </source>
</reference>
<dbReference type="GO" id="GO:0016747">
    <property type="term" value="F:acyltransferase activity, transferring groups other than amino-acyl groups"/>
    <property type="evidence" value="ECO:0007669"/>
    <property type="project" value="InterPro"/>
</dbReference>
<name>A0A9D2IVF0_9FIRM</name>
<dbReference type="EMBL" id="DXBS01000109">
    <property type="protein sequence ID" value="HIZ24913.1"/>
    <property type="molecule type" value="Genomic_DNA"/>
</dbReference>